<dbReference type="Proteomes" id="UP000765509">
    <property type="component" value="Unassembled WGS sequence"/>
</dbReference>
<proteinExistence type="predicted"/>
<comment type="caution">
    <text evidence="1">The sequence shown here is derived from an EMBL/GenBank/DDBJ whole genome shotgun (WGS) entry which is preliminary data.</text>
</comment>
<name>A0A9Q3EMB0_9BASI</name>
<evidence type="ECO:0000313" key="1">
    <source>
        <dbReference type="EMBL" id="MBW0521690.1"/>
    </source>
</evidence>
<accession>A0A9Q3EMB0</accession>
<reference evidence="1" key="1">
    <citation type="submission" date="2021-03" db="EMBL/GenBank/DDBJ databases">
        <title>Draft genome sequence of rust myrtle Austropuccinia psidii MF-1, a brazilian biotype.</title>
        <authorList>
            <person name="Quecine M.C."/>
            <person name="Pachon D.M.R."/>
            <person name="Bonatelli M.L."/>
            <person name="Correr F.H."/>
            <person name="Franceschini L.M."/>
            <person name="Leite T.F."/>
            <person name="Margarido G.R.A."/>
            <person name="Almeida C.A."/>
            <person name="Ferrarezi J.A."/>
            <person name="Labate C.A."/>
        </authorList>
    </citation>
    <scope>NUCLEOTIDE SEQUENCE</scope>
    <source>
        <strain evidence="1">MF-1</strain>
    </source>
</reference>
<sequence length="162" mass="19014">MEEFCNGLEIIEGPPIHSKKNLFDIFSKQRSPQDIEIEIKSEINNDQYCEDSLEDLRNKITDFFKDESFIKGYNKEESNQTDKFQIHEISQDPPKKKIKQSHSYETLWEAYNNHDSLKEIEPRLSSDSEPEANLIEVEVSQLQEDLMNTNLSYDLSPTFFSL</sequence>
<organism evidence="1 2">
    <name type="scientific">Austropuccinia psidii MF-1</name>
    <dbReference type="NCBI Taxonomy" id="1389203"/>
    <lineage>
        <taxon>Eukaryota</taxon>
        <taxon>Fungi</taxon>
        <taxon>Dikarya</taxon>
        <taxon>Basidiomycota</taxon>
        <taxon>Pucciniomycotina</taxon>
        <taxon>Pucciniomycetes</taxon>
        <taxon>Pucciniales</taxon>
        <taxon>Sphaerophragmiaceae</taxon>
        <taxon>Austropuccinia</taxon>
    </lineage>
</organism>
<gene>
    <name evidence="1" type="ORF">O181_061405</name>
</gene>
<keyword evidence="2" id="KW-1185">Reference proteome</keyword>
<evidence type="ECO:0000313" key="2">
    <source>
        <dbReference type="Proteomes" id="UP000765509"/>
    </source>
</evidence>
<dbReference type="AlphaFoldDB" id="A0A9Q3EMB0"/>
<protein>
    <submittedName>
        <fullName evidence="1">Uncharacterized protein</fullName>
    </submittedName>
</protein>
<dbReference type="EMBL" id="AVOT02029022">
    <property type="protein sequence ID" value="MBW0521690.1"/>
    <property type="molecule type" value="Genomic_DNA"/>
</dbReference>